<feature type="domain" description="C2H2-type" evidence="10">
    <location>
        <begin position="148"/>
        <end position="175"/>
    </location>
</feature>
<evidence type="ECO:0000313" key="12">
    <source>
        <dbReference type="RefSeq" id="XP_038837952.1"/>
    </source>
</evidence>
<gene>
    <name evidence="12" type="primary">LOC120035232</name>
    <name evidence="13" type="synonym">LOC120039523</name>
</gene>
<dbReference type="AlphaFoldDB" id="A0A8U0Q8I2"/>
<keyword evidence="11" id="KW-1185">Reference proteome</keyword>
<evidence type="ECO:0000256" key="9">
    <source>
        <dbReference type="SAM" id="SignalP"/>
    </source>
</evidence>
<dbReference type="SUPFAM" id="SSF57667">
    <property type="entry name" value="beta-beta-alpha zinc fingers"/>
    <property type="match status" value="3"/>
</dbReference>
<dbReference type="KEGG" id="snh:120039523"/>
<dbReference type="GeneID" id="120035232"/>
<dbReference type="FunFam" id="3.30.160.60:FF:000512">
    <property type="entry name" value="zinc finger protein 197 isoform X1"/>
    <property type="match status" value="1"/>
</dbReference>
<keyword evidence="9" id="KW-0732">Signal</keyword>
<dbReference type="GO" id="GO:0000978">
    <property type="term" value="F:RNA polymerase II cis-regulatory region sequence-specific DNA binding"/>
    <property type="evidence" value="ECO:0007669"/>
    <property type="project" value="TreeGrafter"/>
</dbReference>
<sequence>MVCLCLLGDAALHLFGRTESVCSSTHEQVQHESGFLGIPVVALKSSKVKEQEQEEETGDLIKTRERPDSHSDSRKSPSEEPDTETPKPARRHHCSYCGNSFTRLLHLKAHERIHTGEKPFHCSQCEKSFRWLTSLKKHERGHTQEKLYQCSLCGKSFTKLGGLTRHERTHTGGDKTYHCSQCGKRFNRLRHLNKHERIHTQEEKTYHCSHCEKTFSQSEDLKAHERIERLCSDLCF</sequence>
<feature type="domain" description="C2H2-type" evidence="10">
    <location>
        <begin position="206"/>
        <end position="227"/>
    </location>
</feature>
<dbReference type="RefSeq" id="XP_038837952.1">
    <property type="nucleotide sequence ID" value="XM_038982024.1"/>
</dbReference>
<organism evidence="11 12">
    <name type="scientific">Salvelinus namaycush</name>
    <name type="common">Lake trout</name>
    <name type="synonym">Salmo namaycush</name>
    <dbReference type="NCBI Taxonomy" id="8040"/>
    <lineage>
        <taxon>Eukaryota</taxon>
        <taxon>Metazoa</taxon>
        <taxon>Chordata</taxon>
        <taxon>Craniata</taxon>
        <taxon>Vertebrata</taxon>
        <taxon>Euteleostomi</taxon>
        <taxon>Actinopterygii</taxon>
        <taxon>Neopterygii</taxon>
        <taxon>Teleostei</taxon>
        <taxon>Protacanthopterygii</taxon>
        <taxon>Salmoniformes</taxon>
        <taxon>Salmonidae</taxon>
        <taxon>Salmoninae</taxon>
        <taxon>Salvelinus</taxon>
    </lineage>
</organism>
<evidence type="ECO:0000256" key="6">
    <source>
        <dbReference type="ARBA" id="ARBA00023242"/>
    </source>
</evidence>
<evidence type="ECO:0000256" key="1">
    <source>
        <dbReference type="ARBA" id="ARBA00004123"/>
    </source>
</evidence>
<dbReference type="GO" id="GO:0000981">
    <property type="term" value="F:DNA-binding transcription factor activity, RNA polymerase II-specific"/>
    <property type="evidence" value="ECO:0007669"/>
    <property type="project" value="TreeGrafter"/>
</dbReference>
<evidence type="ECO:0000256" key="2">
    <source>
        <dbReference type="ARBA" id="ARBA00022723"/>
    </source>
</evidence>
<evidence type="ECO:0000256" key="5">
    <source>
        <dbReference type="ARBA" id="ARBA00022833"/>
    </source>
</evidence>
<dbReference type="RefSeq" id="XP_038840859.1">
    <property type="nucleotide sequence ID" value="XM_038984931.1"/>
</dbReference>
<dbReference type="FunFam" id="3.30.160.60:FF:000110">
    <property type="entry name" value="Zinc finger protein-like"/>
    <property type="match status" value="1"/>
</dbReference>
<protein>
    <submittedName>
        <fullName evidence="12 13">Zinc finger protein 596-like</fullName>
    </submittedName>
</protein>
<evidence type="ECO:0000259" key="10">
    <source>
        <dbReference type="PROSITE" id="PS50157"/>
    </source>
</evidence>
<dbReference type="PROSITE" id="PS00028">
    <property type="entry name" value="ZINC_FINGER_C2H2_1"/>
    <property type="match status" value="4"/>
</dbReference>
<proteinExistence type="predicted"/>
<dbReference type="SMART" id="SM00355">
    <property type="entry name" value="ZnF_C2H2"/>
    <property type="match status" value="5"/>
</dbReference>
<dbReference type="InterPro" id="IPR013087">
    <property type="entry name" value="Znf_C2H2_type"/>
</dbReference>
<dbReference type="FunFam" id="3.30.160.60:FF:000358">
    <property type="entry name" value="zinc finger protein 24"/>
    <property type="match status" value="1"/>
</dbReference>
<feature type="domain" description="C2H2-type" evidence="10">
    <location>
        <begin position="92"/>
        <end position="119"/>
    </location>
</feature>
<dbReference type="GO" id="GO:0005634">
    <property type="term" value="C:nucleus"/>
    <property type="evidence" value="ECO:0007669"/>
    <property type="project" value="UniProtKB-SubCell"/>
</dbReference>
<dbReference type="Pfam" id="PF00096">
    <property type="entry name" value="zf-C2H2"/>
    <property type="match status" value="4"/>
</dbReference>
<dbReference type="PANTHER" id="PTHR23235">
    <property type="entry name" value="KRUEPPEL-LIKE TRANSCRIPTION FACTOR"/>
    <property type="match status" value="1"/>
</dbReference>
<dbReference type="FunFam" id="3.30.160.60:FF:000100">
    <property type="entry name" value="Zinc finger 45-like"/>
    <property type="match status" value="1"/>
</dbReference>
<keyword evidence="5" id="KW-0862">Zinc</keyword>
<evidence type="ECO:0000256" key="3">
    <source>
        <dbReference type="ARBA" id="ARBA00022737"/>
    </source>
</evidence>
<comment type="subcellular location">
    <subcellularLocation>
        <location evidence="1">Nucleus</location>
    </subcellularLocation>
</comment>
<feature type="domain" description="C2H2-type" evidence="10">
    <location>
        <begin position="120"/>
        <end position="147"/>
    </location>
</feature>
<dbReference type="PANTHER" id="PTHR23235:SF120">
    <property type="entry name" value="KRUPPEL-LIKE FACTOR 15"/>
    <property type="match status" value="1"/>
</dbReference>
<dbReference type="GO" id="GO:0008270">
    <property type="term" value="F:zinc ion binding"/>
    <property type="evidence" value="ECO:0007669"/>
    <property type="project" value="UniProtKB-KW"/>
</dbReference>
<dbReference type="Pfam" id="PF13912">
    <property type="entry name" value="zf-C2H2_6"/>
    <property type="match status" value="1"/>
</dbReference>
<keyword evidence="3" id="KW-0677">Repeat</keyword>
<accession>A0A8U0Q8I2</accession>
<feature type="compositionally biased region" description="Basic and acidic residues" evidence="8">
    <location>
        <begin position="59"/>
        <end position="78"/>
    </location>
</feature>
<evidence type="ECO:0000313" key="11">
    <source>
        <dbReference type="Proteomes" id="UP000808372"/>
    </source>
</evidence>
<feature type="chain" id="PRO_5044693907" evidence="9">
    <location>
        <begin position="21"/>
        <end position="236"/>
    </location>
</feature>
<feature type="region of interest" description="Disordered" evidence="8">
    <location>
        <begin position="46"/>
        <end position="91"/>
    </location>
</feature>
<dbReference type="FunFam" id="3.30.160.60:FF:002061">
    <property type="entry name" value="Uncharacterized protein"/>
    <property type="match status" value="1"/>
</dbReference>
<dbReference type="Gene3D" id="3.30.160.60">
    <property type="entry name" value="Classic Zinc Finger"/>
    <property type="match status" value="5"/>
</dbReference>
<evidence type="ECO:0000256" key="7">
    <source>
        <dbReference type="PROSITE-ProRule" id="PRU00042"/>
    </source>
</evidence>
<keyword evidence="4 7" id="KW-0863">Zinc-finger</keyword>
<dbReference type="Proteomes" id="UP000808372">
    <property type="component" value="Unplaced"/>
</dbReference>
<reference evidence="12 13" key="1">
    <citation type="submission" date="2025-04" db="UniProtKB">
        <authorList>
            <consortium name="RefSeq"/>
        </authorList>
    </citation>
    <scope>IDENTIFICATION</scope>
    <source>
        <tissue evidence="12 13">White muscle</tissue>
    </source>
</reference>
<evidence type="ECO:0000256" key="8">
    <source>
        <dbReference type="SAM" id="MobiDB-lite"/>
    </source>
</evidence>
<dbReference type="PROSITE" id="PS50157">
    <property type="entry name" value="ZINC_FINGER_C2H2_2"/>
    <property type="match status" value="5"/>
</dbReference>
<evidence type="ECO:0000313" key="13">
    <source>
        <dbReference type="RefSeq" id="XP_038840859.1"/>
    </source>
</evidence>
<keyword evidence="6" id="KW-0539">Nucleus</keyword>
<evidence type="ECO:0000256" key="4">
    <source>
        <dbReference type="ARBA" id="ARBA00022771"/>
    </source>
</evidence>
<keyword evidence="2" id="KW-0479">Metal-binding</keyword>
<feature type="signal peptide" evidence="9">
    <location>
        <begin position="1"/>
        <end position="20"/>
    </location>
</feature>
<dbReference type="KEGG" id="snh:120035232"/>
<dbReference type="InterPro" id="IPR036236">
    <property type="entry name" value="Znf_C2H2_sf"/>
</dbReference>
<name>A0A8U0Q8I2_SALNM</name>
<feature type="domain" description="C2H2-type" evidence="10">
    <location>
        <begin position="177"/>
        <end position="204"/>
    </location>
</feature>